<organism evidence="1 2">
    <name type="scientific">Fusarium oxysporum NRRL 32931</name>
    <dbReference type="NCBI Taxonomy" id="660029"/>
    <lineage>
        <taxon>Eukaryota</taxon>
        <taxon>Fungi</taxon>
        <taxon>Dikarya</taxon>
        <taxon>Ascomycota</taxon>
        <taxon>Pezizomycotina</taxon>
        <taxon>Sordariomycetes</taxon>
        <taxon>Hypocreomycetidae</taxon>
        <taxon>Hypocreales</taxon>
        <taxon>Nectriaceae</taxon>
        <taxon>Fusarium</taxon>
        <taxon>Fusarium oxysporum species complex</taxon>
    </lineage>
</organism>
<reference evidence="1 2" key="1">
    <citation type="submission" date="2011-06" db="EMBL/GenBank/DDBJ databases">
        <title>The Genome Sequence of Fusarium oxysporum FOSC 3-a.</title>
        <authorList>
            <consortium name="The Broad Institute Genome Sequencing Platform"/>
            <person name="Ma L.-J."/>
            <person name="Gale L.R."/>
            <person name="Schwartz D.C."/>
            <person name="Zhou S."/>
            <person name="Corby-Kistler H."/>
            <person name="Young S.K."/>
            <person name="Zeng Q."/>
            <person name="Gargeya S."/>
            <person name="Fitzgerald M."/>
            <person name="Haas B."/>
            <person name="Abouelleil A."/>
            <person name="Alvarado L."/>
            <person name="Arachchi H.M."/>
            <person name="Berlin A."/>
            <person name="Brown A."/>
            <person name="Chapman S.B."/>
            <person name="Chen Z."/>
            <person name="Dunbar C."/>
            <person name="Freedman E."/>
            <person name="Gearin G."/>
            <person name="Gellesch M."/>
            <person name="Goldberg J."/>
            <person name="Griggs A."/>
            <person name="Gujja S."/>
            <person name="Heiman D."/>
            <person name="Howarth C."/>
            <person name="Larson L."/>
            <person name="Lui A."/>
            <person name="MacDonald P.J.P."/>
            <person name="Mehta T."/>
            <person name="Montmayeur A."/>
            <person name="Murphy C."/>
            <person name="Neiman D."/>
            <person name="Pearson M."/>
            <person name="Priest M."/>
            <person name="Roberts A."/>
            <person name="Saif S."/>
            <person name="Shea T."/>
            <person name="Shenoy N."/>
            <person name="Sisk P."/>
            <person name="Stolte C."/>
            <person name="Sykes S."/>
            <person name="Wortman J."/>
            <person name="Nusbaum C."/>
            <person name="Birren B."/>
        </authorList>
    </citation>
    <scope>NUCLEOTIDE SEQUENCE [LARGE SCALE GENOMIC DNA]</scope>
    <source>
        <strain evidence="2">FOSC 3-a</strain>
        <strain evidence="1">NRRL 32931</strain>
    </source>
</reference>
<dbReference type="EMBL" id="JH717845">
    <property type="protein sequence ID" value="EWY86187.1"/>
    <property type="molecule type" value="Genomic_DNA"/>
</dbReference>
<dbReference type="AlphaFoldDB" id="W9HV08"/>
<name>W9HV08_FUSOX</name>
<dbReference type="HOGENOM" id="CLU_143619_0_0_1"/>
<dbReference type="Proteomes" id="UP000030753">
    <property type="component" value="Unassembled WGS sequence"/>
</dbReference>
<reference evidence="1" key="2">
    <citation type="submission" date="2012-06" db="EMBL/GenBank/DDBJ databases">
        <title>Annotation of the Genome Sequence of Fusarium oxysporum NRRL32931.</title>
        <authorList>
            <consortium name="The Broad Institute Genomics Platform"/>
            <person name="Ma L.-J."/>
            <person name="Corby-Kistler H."/>
            <person name="Broz K."/>
            <person name="Gale L.R."/>
            <person name="Jonkers W."/>
            <person name="O'Donnell K."/>
            <person name="Ploetz R."/>
            <person name="Steinberg C."/>
            <person name="Schwartz D.C."/>
            <person name="VanEtten H."/>
            <person name="Zhou S."/>
            <person name="Young S.K."/>
            <person name="Zeng Q."/>
            <person name="Gargeya S."/>
            <person name="Fitzgerald M."/>
            <person name="Abouelleil A."/>
            <person name="Alvarado L."/>
            <person name="Chapman S.B."/>
            <person name="Gainer-Dewar J."/>
            <person name="Goldberg J."/>
            <person name="Griggs A."/>
            <person name="Gujja S."/>
            <person name="Hansen M."/>
            <person name="Howarth C."/>
            <person name="Imamovic A."/>
            <person name="Ireland A."/>
            <person name="Larimer J."/>
            <person name="McCowan C."/>
            <person name="Murphy C."/>
            <person name="Pearson M."/>
            <person name="Poon T.W."/>
            <person name="Priest M."/>
            <person name="Roberts A."/>
            <person name="Saif S."/>
            <person name="Shea T."/>
            <person name="Sykes S."/>
            <person name="Wortman J."/>
            <person name="Nusbaum C."/>
            <person name="Birren B."/>
        </authorList>
    </citation>
    <scope>NUCLEOTIDE SEQUENCE</scope>
    <source>
        <strain evidence="1">NRRL 32931</strain>
    </source>
</reference>
<evidence type="ECO:0000313" key="2">
    <source>
        <dbReference type="Proteomes" id="UP000030753"/>
    </source>
</evidence>
<protein>
    <submittedName>
        <fullName evidence="1">Uncharacterized protein</fullName>
    </submittedName>
</protein>
<dbReference type="EMBL" id="JH717845">
    <property type="protein sequence ID" value="EWY86188.1"/>
    <property type="molecule type" value="Genomic_DNA"/>
</dbReference>
<proteinExistence type="predicted"/>
<accession>W9HV08</accession>
<gene>
    <name evidence="1" type="ORF">FOYG_10808</name>
</gene>
<evidence type="ECO:0000313" key="1">
    <source>
        <dbReference type="EMBL" id="EWY86187.1"/>
    </source>
</evidence>
<sequence>MIIQSIYLSPTPLQSPEATPLTALLSTIINTRIKVLRRNAPASVTLQCYIATVRPPGPCAKWQGARILCYTIPYVYLFLFATDRCLHVGYLYQTRKGDARTVLLSRHSTVSQLDNARQVLSSYSCCHDMTDSCGVGIMIRKKSRACTRQARFFG</sequence>